<reference evidence="2 3" key="1">
    <citation type="submission" date="2016-11" db="EMBL/GenBank/DDBJ databases">
        <authorList>
            <person name="Jaros S."/>
            <person name="Januszkiewicz K."/>
            <person name="Wedrychowicz H."/>
        </authorList>
    </citation>
    <scope>NUCLEOTIDE SEQUENCE [LARGE SCALE GENOMIC DNA]</scope>
    <source>
        <strain evidence="2 3">DSM 28715</strain>
    </source>
</reference>
<gene>
    <name evidence="2" type="ORF">SAMN05444003_1412</name>
</gene>
<organism evidence="2 3">
    <name type="scientific">Cognatiyoonia sediminum</name>
    <dbReference type="NCBI Taxonomy" id="1508389"/>
    <lineage>
        <taxon>Bacteria</taxon>
        <taxon>Pseudomonadati</taxon>
        <taxon>Pseudomonadota</taxon>
        <taxon>Alphaproteobacteria</taxon>
        <taxon>Rhodobacterales</taxon>
        <taxon>Paracoccaceae</taxon>
        <taxon>Cognatiyoonia</taxon>
    </lineage>
</organism>
<accession>A0A1M5NGT4</accession>
<feature type="transmembrane region" description="Helical" evidence="1">
    <location>
        <begin position="39"/>
        <end position="57"/>
    </location>
</feature>
<proteinExistence type="predicted"/>
<dbReference type="STRING" id="1508389.SAMN05444003_1412"/>
<name>A0A1M5NGT4_9RHOB</name>
<sequence>MMATRSRSRADFWSGFFAGTVLAAILIAMIPLVGLGLGLAALLTSIAPPVIVFAAVIDAIVGRYKIEGRTRWAATEQVAGFFFPIALVGVPGLYFYLT</sequence>
<evidence type="ECO:0000313" key="2">
    <source>
        <dbReference type="EMBL" id="SHG88774.1"/>
    </source>
</evidence>
<keyword evidence="1" id="KW-1133">Transmembrane helix</keyword>
<keyword evidence="3" id="KW-1185">Reference proteome</keyword>
<keyword evidence="1" id="KW-0472">Membrane</keyword>
<dbReference type="RefSeq" id="WP_072900098.1">
    <property type="nucleotide sequence ID" value="NZ_FQXB01000001.1"/>
</dbReference>
<feature type="transmembrane region" description="Helical" evidence="1">
    <location>
        <begin position="78"/>
        <end position="97"/>
    </location>
</feature>
<dbReference type="AlphaFoldDB" id="A0A1M5NGT4"/>
<dbReference type="Proteomes" id="UP000184074">
    <property type="component" value="Unassembled WGS sequence"/>
</dbReference>
<dbReference type="EMBL" id="FQXB01000001">
    <property type="protein sequence ID" value="SHG88774.1"/>
    <property type="molecule type" value="Genomic_DNA"/>
</dbReference>
<protein>
    <submittedName>
        <fullName evidence="2">Uncharacterized protein</fullName>
    </submittedName>
</protein>
<evidence type="ECO:0000313" key="3">
    <source>
        <dbReference type="Proteomes" id="UP000184074"/>
    </source>
</evidence>
<keyword evidence="1" id="KW-0812">Transmembrane</keyword>
<feature type="transmembrane region" description="Helical" evidence="1">
    <location>
        <begin position="12"/>
        <end position="33"/>
    </location>
</feature>
<evidence type="ECO:0000256" key="1">
    <source>
        <dbReference type="SAM" id="Phobius"/>
    </source>
</evidence>